<feature type="compositionally biased region" description="Polar residues" evidence="1">
    <location>
        <begin position="1"/>
        <end position="11"/>
    </location>
</feature>
<feature type="region of interest" description="Disordered" evidence="1">
    <location>
        <begin position="1"/>
        <end position="66"/>
    </location>
</feature>
<organism evidence="2 3">
    <name type="scientific">Truncatella angustata</name>
    <dbReference type="NCBI Taxonomy" id="152316"/>
    <lineage>
        <taxon>Eukaryota</taxon>
        <taxon>Fungi</taxon>
        <taxon>Dikarya</taxon>
        <taxon>Ascomycota</taxon>
        <taxon>Pezizomycotina</taxon>
        <taxon>Sordariomycetes</taxon>
        <taxon>Xylariomycetidae</taxon>
        <taxon>Amphisphaeriales</taxon>
        <taxon>Sporocadaceae</taxon>
        <taxon>Truncatella</taxon>
    </lineage>
</organism>
<evidence type="ECO:0000256" key="1">
    <source>
        <dbReference type="SAM" id="MobiDB-lite"/>
    </source>
</evidence>
<evidence type="ECO:0000313" key="3">
    <source>
        <dbReference type="Proteomes" id="UP000758603"/>
    </source>
</evidence>
<name>A0A9P8UCE7_9PEZI</name>
<dbReference type="AlphaFoldDB" id="A0A9P8UCE7"/>
<proteinExistence type="predicted"/>
<evidence type="ECO:0000313" key="2">
    <source>
        <dbReference type="EMBL" id="KAH6645697.1"/>
    </source>
</evidence>
<feature type="compositionally biased region" description="Basic and acidic residues" evidence="1">
    <location>
        <begin position="28"/>
        <end position="46"/>
    </location>
</feature>
<sequence>MIGSQGTSWKRNMTDDVSARPETPNQTTREKLDRQIQAVRPEEARSECSSFDAVDRNLSDHTRSNAQSKITPLFFFEWILPKDDENSATSSQSNQKASPNEDTISIATSTRDESPASASHISEIHEPRSPRRQDFADTDCRSSGNMSEMSHPAGSR</sequence>
<gene>
    <name evidence="2" type="ORF">BKA67DRAFT_664715</name>
</gene>
<reference evidence="2" key="1">
    <citation type="journal article" date="2021" name="Nat. Commun.">
        <title>Genetic determinants of endophytism in the Arabidopsis root mycobiome.</title>
        <authorList>
            <person name="Mesny F."/>
            <person name="Miyauchi S."/>
            <person name="Thiergart T."/>
            <person name="Pickel B."/>
            <person name="Atanasova L."/>
            <person name="Karlsson M."/>
            <person name="Huettel B."/>
            <person name="Barry K.W."/>
            <person name="Haridas S."/>
            <person name="Chen C."/>
            <person name="Bauer D."/>
            <person name="Andreopoulos W."/>
            <person name="Pangilinan J."/>
            <person name="LaButti K."/>
            <person name="Riley R."/>
            <person name="Lipzen A."/>
            <person name="Clum A."/>
            <person name="Drula E."/>
            <person name="Henrissat B."/>
            <person name="Kohler A."/>
            <person name="Grigoriev I.V."/>
            <person name="Martin F.M."/>
            <person name="Hacquard S."/>
        </authorList>
    </citation>
    <scope>NUCLEOTIDE SEQUENCE</scope>
    <source>
        <strain evidence="2">MPI-SDFR-AT-0073</strain>
    </source>
</reference>
<dbReference type="RefSeq" id="XP_045952211.1">
    <property type="nucleotide sequence ID" value="XM_046108428.1"/>
</dbReference>
<feature type="compositionally biased region" description="Basic and acidic residues" evidence="1">
    <location>
        <begin position="122"/>
        <end position="140"/>
    </location>
</feature>
<protein>
    <submittedName>
        <fullName evidence="2">Uncharacterized protein</fullName>
    </submittedName>
</protein>
<comment type="caution">
    <text evidence="2">The sequence shown here is derived from an EMBL/GenBank/DDBJ whole genome shotgun (WGS) entry which is preliminary data.</text>
</comment>
<accession>A0A9P8UCE7</accession>
<feature type="region of interest" description="Disordered" evidence="1">
    <location>
        <begin position="84"/>
        <end position="156"/>
    </location>
</feature>
<feature type="compositionally biased region" description="Polar residues" evidence="1">
    <location>
        <begin position="87"/>
        <end position="109"/>
    </location>
</feature>
<feature type="compositionally biased region" description="Basic and acidic residues" evidence="1">
    <location>
        <begin position="53"/>
        <end position="63"/>
    </location>
</feature>
<dbReference type="Proteomes" id="UP000758603">
    <property type="component" value="Unassembled WGS sequence"/>
</dbReference>
<dbReference type="GeneID" id="70137319"/>
<keyword evidence="3" id="KW-1185">Reference proteome</keyword>
<dbReference type="EMBL" id="JAGPXC010000011">
    <property type="protein sequence ID" value="KAH6645697.1"/>
    <property type="molecule type" value="Genomic_DNA"/>
</dbReference>